<protein>
    <submittedName>
        <fullName evidence="5">Lrp/AsnC family transcriptional regulator</fullName>
    </submittedName>
</protein>
<dbReference type="PANTHER" id="PTHR30154">
    <property type="entry name" value="LEUCINE-RESPONSIVE REGULATORY PROTEIN"/>
    <property type="match status" value="1"/>
</dbReference>
<reference evidence="5" key="1">
    <citation type="journal article" date="2015" name="Int. J. Syst. Evol. Microbiol.">
        <title>Rhizobium alvei sp. nov., isolated from a freshwater river.</title>
        <authorList>
            <person name="Sheu S.Y."/>
            <person name="Huang H.W."/>
            <person name="Young C.C."/>
            <person name="Chen W.M."/>
        </authorList>
    </citation>
    <scope>NUCLEOTIDE SEQUENCE</scope>
    <source>
        <strain evidence="5">TNR-22</strain>
    </source>
</reference>
<gene>
    <name evidence="5" type="ORF">Q4481_10800</name>
</gene>
<name>A0ABT8YLS1_9HYPH</name>
<dbReference type="InterPro" id="IPR000485">
    <property type="entry name" value="AsnC-type_HTH_dom"/>
</dbReference>
<keyword evidence="6" id="KW-1185">Reference proteome</keyword>
<keyword evidence="3" id="KW-0804">Transcription</keyword>
<dbReference type="InterPro" id="IPR019887">
    <property type="entry name" value="Tscrpt_reg_AsnC/Lrp_C"/>
</dbReference>
<evidence type="ECO:0000313" key="5">
    <source>
        <dbReference type="EMBL" id="MDO6964446.1"/>
    </source>
</evidence>
<dbReference type="InterPro" id="IPR019888">
    <property type="entry name" value="Tscrpt_reg_AsnC-like"/>
</dbReference>
<dbReference type="SUPFAM" id="SSF46785">
    <property type="entry name" value="Winged helix' DNA-binding domain"/>
    <property type="match status" value="1"/>
</dbReference>
<keyword evidence="2" id="KW-0238">DNA-binding</keyword>
<organism evidence="5 6">
    <name type="scientific">Rhizobium alvei</name>
    <dbReference type="NCBI Taxonomy" id="1132659"/>
    <lineage>
        <taxon>Bacteria</taxon>
        <taxon>Pseudomonadati</taxon>
        <taxon>Pseudomonadota</taxon>
        <taxon>Alphaproteobacteria</taxon>
        <taxon>Hyphomicrobiales</taxon>
        <taxon>Rhizobiaceae</taxon>
        <taxon>Rhizobium/Agrobacterium group</taxon>
        <taxon>Rhizobium</taxon>
    </lineage>
</organism>
<dbReference type="PRINTS" id="PR00033">
    <property type="entry name" value="HTHASNC"/>
</dbReference>
<evidence type="ECO:0000256" key="3">
    <source>
        <dbReference type="ARBA" id="ARBA00023163"/>
    </source>
</evidence>
<dbReference type="PROSITE" id="PS50956">
    <property type="entry name" value="HTH_ASNC_2"/>
    <property type="match status" value="1"/>
</dbReference>
<evidence type="ECO:0000259" key="4">
    <source>
        <dbReference type="PROSITE" id="PS50956"/>
    </source>
</evidence>
<dbReference type="InterPro" id="IPR036388">
    <property type="entry name" value="WH-like_DNA-bd_sf"/>
</dbReference>
<dbReference type="InterPro" id="IPR011008">
    <property type="entry name" value="Dimeric_a/b-barrel"/>
</dbReference>
<evidence type="ECO:0000256" key="2">
    <source>
        <dbReference type="ARBA" id="ARBA00023125"/>
    </source>
</evidence>
<dbReference type="Gene3D" id="1.10.10.10">
    <property type="entry name" value="Winged helix-like DNA-binding domain superfamily/Winged helix DNA-binding domain"/>
    <property type="match status" value="1"/>
</dbReference>
<accession>A0ABT8YLS1</accession>
<dbReference type="Pfam" id="PF13412">
    <property type="entry name" value="HTH_24"/>
    <property type="match status" value="1"/>
</dbReference>
<keyword evidence="1" id="KW-0805">Transcription regulation</keyword>
<sequence>MDDVDRAILSLLQQNADVPCKVIAETINLSVSATERRIAKLKQEGVIERIVAVVSPQAVDRTLSVLVELEIQNEHRHTLQQLQQWLDRAPEVQSCWYVTGDMDFVVLVVVRNLQEYNAFIDRLMTDQQSIVRKYRSLIALKTIKHGLSLDLEA</sequence>
<evidence type="ECO:0000256" key="1">
    <source>
        <dbReference type="ARBA" id="ARBA00023015"/>
    </source>
</evidence>
<dbReference type="PANTHER" id="PTHR30154:SF34">
    <property type="entry name" value="TRANSCRIPTIONAL REGULATOR AZLB"/>
    <property type="match status" value="1"/>
</dbReference>
<evidence type="ECO:0000313" key="6">
    <source>
        <dbReference type="Proteomes" id="UP001174932"/>
    </source>
</evidence>
<dbReference type="SMART" id="SM00344">
    <property type="entry name" value="HTH_ASNC"/>
    <property type="match status" value="1"/>
</dbReference>
<feature type="domain" description="HTH asnC-type" evidence="4">
    <location>
        <begin position="1"/>
        <end position="62"/>
    </location>
</feature>
<reference evidence="5" key="2">
    <citation type="submission" date="2023-07" db="EMBL/GenBank/DDBJ databases">
        <authorList>
            <person name="Shen H."/>
        </authorList>
    </citation>
    <scope>NUCLEOTIDE SEQUENCE</scope>
    <source>
        <strain evidence="5">TNR-22</strain>
    </source>
</reference>
<dbReference type="Pfam" id="PF01037">
    <property type="entry name" value="AsnC_trans_reg"/>
    <property type="match status" value="1"/>
</dbReference>
<dbReference type="EMBL" id="JAUOZU010000007">
    <property type="protein sequence ID" value="MDO6964446.1"/>
    <property type="molecule type" value="Genomic_DNA"/>
</dbReference>
<comment type="caution">
    <text evidence="5">The sequence shown here is derived from an EMBL/GenBank/DDBJ whole genome shotgun (WGS) entry which is preliminary data.</text>
</comment>
<dbReference type="Gene3D" id="3.30.70.920">
    <property type="match status" value="1"/>
</dbReference>
<dbReference type="RefSeq" id="WP_304376357.1">
    <property type="nucleotide sequence ID" value="NZ_JAUOZU010000007.1"/>
</dbReference>
<proteinExistence type="predicted"/>
<dbReference type="InterPro" id="IPR036390">
    <property type="entry name" value="WH_DNA-bd_sf"/>
</dbReference>
<dbReference type="Proteomes" id="UP001174932">
    <property type="component" value="Unassembled WGS sequence"/>
</dbReference>
<dbReference type="SUPFAM" id="SSF54909">
    <property type="entry name" value="Dimeric alpha+beta barrel"/>
    <property type="match status" value="1"/>
</dbReference>